<gene>
    <name evidence="1" type="ORF">Pcinc_009781</name>
</gene>
<reference evidence="1" key="1">
    <citation type="submission" date="2023-10" db="EMBL/GenBank/DDBJ databases">
        <title>Genome assemblies of two species of porcelain crab, Petrolisthes cinctipes and Petrolisthes manimaculis (Anomura: Porcellanidae).</title>
        <authorList>
            <person name="Angst P."/>
        </authorList>
    </citation>
    <scope>NUCLEOTIDE SEQUENCE</scope>
    <source>
        <strain evidence="1">PB745_01</strain>
        <tissue evidence="1">Gill</tissue>
    </source>
</reference>
<dbReference type="Proteomes" id="UP001286313">
    <property type="component" value="Unassembled WGS sequence"/>
</dbReference>
<organism evidence="1 2">
    <name type="scientific">Petrolisthes cinctipes</name>
    <name type="common">Flat porcelain crab</name>
    <dbReference type="NCBI Taxonomy" id="88211"/>
    <lineage>
        <taxon>Eukaryota</taxon>
        <taxon>Metazoa</taxon>
        <taxon>Ecdysozoa</taxon>
        <taxon>Arthropoda</taxon>
        <taxon>Crustacea</taxon>
        <taxon>Multicrustacea</taxon>
        <taxon>Malacostraca</taxon>
        <taxon>Eumalacostraca</taxon>
        <taxon>Eucarida</taxon>
        <taxon>Decapoda</taxon>
        <taxon>Pleocyemata</taxon>
        <taxon>Anomura</taxon>
        <taxon>Galatheoidea</taxon>
        <taxon>Porcellanidae</taxon>
        <taxon>Petrolisthes</taxon>
    </lineage>
</organism>
<accession>A0AAE1G421</accession>
<name>A0AAE1G421_PETCI</name>
<sequence length="76" mass="8814">MTMLKKNFYENSQAHLETKRYQLLRIAERFTRADGEALLYIGRDSIMPGQSAWPMPHDAPYKPVIDRCLMAVIEVS</sequence>
<evidence type="ECO:0000313" key="2">
    <source>
        <dbReference type="Proteomes" id="UP001286313"/>
    </source>
</evidence>
<comment type="caution">
    <text evidence="1">The sequence shown here is derived from an EMBL/GenBank/DDBJ whole genome shotgun (WGS) entry which is preliminary data.</text>
</comment>
<proteinExistence type="predicted"/>
<dbReference type="AlphaFoldDB" id="A0AAE1G421"/>
<evidence type="ECO:0000313" key="1">
    <source>
        <dbReference type="EMBL" id="KAK3886048.1"/>
    </source>
</evidence>
<protein>
    <submittedName>
        <fullName evidence="1">Uncharacterized protein</fullName>
    </submittedName>
</protein>
<keyword evidence="2" id="KW-1185">Reference proteome</keyword>
<dbReference type="EMBL" id="JAWQEG010000737">
    <property type="protein sequence ID" value="KAK3886048.1"/>
    <property type="molecule type" value="Genomic_DNA"/>
</dbReference>